<reference evidence="1 2" key="1">
    <citation type="submission" date="2017-11" db="EMBL/GenBank/DDBJ databases">
        <authorList>
            <person name="Kracher B."/>
        </authorList>
    </citation>
    <scope>NUCLEOTIDE SEQUENCE [LARGE SCALE GENOMIC DNA]</scope>
    <source>
        <strain evidence="1 2">RACE1</strain>
    </source>
</reference>
<evidence type="ECO:0000313" key="2">
    <source>
        <dbReference type="Proteomes" id="UP000275772"/>
    </source>
</evidence>
<dbReference type="Gene3D" id="3.10.450.30">
    <property type="entry name" value="Microbial ribonucleases"/>
    <property type="match status" value="1"/>
</dbReference>
<dbReference type="VEuPathDB" id="FungiDB:BLGHR1_14795"/>
<dbReference type="Proteomes" id="UP000275772">
    <property type="component" value="Unassembled WGS sequence"/>
</dbReference>
<protein>
    <submittedName>
        <fullName evidence="1">Uncharacterized protein</fullName>
    </submittedName>
</protein>
<proteinExistence type="predicted"/>
<dbReference type="EMBL" id="UNSH01000060">
    <property type="protein sequence ID" value="SZF04000.1"/>
    <property type="molecule type" value="Genomic_DNA"/>
</dbReference>
<gene>
    <name evidence="1" type="ORF">BLGHR1_14795</name>
</gene>
<name>A0A383UXA6_BLUHO</name>
<evidence type="ECO:0000313" key="1">
    <source>
        <dbReference type="EMBL" id="SZF04000.1"/>
    </source>
</evidence>
<organism evidence="1 2">
    <name type="scientific">Blumeria hordei</name>
    <name type="common">Barley powdery mildew</name>
    <name type="synonym">Blumeria graminis f. sp. hordei</name>
    <dbReference type="NCBI Taxonomy" id="2867405"/>
    <lineage>
        <taxon>Eukaryota</taxon>
        <taxon>Fungi</taxon>
        <taxon>Dikarya</taxon>
        <taxon>Ascomycota</taxon>
        <taxon>Pezizomycotina</taxon>
        <taxon>Leotiomycetes</taxon>
        <taxon>Erysiphales</taxon>
        <taxon>Erysiphaceae</taxon>
        <taxon>Blumeria</taxon>
    </lineage>
</organism>
<accession>A0A383UXA6</accession>
<dbReference type="AlphaFoldDB" id="A0A383UXA6"/>
<sequence>MGEIEGYRQQYIAIPSKGYTTQFENGLAYRGMHLEQMCIPTEIHMIPSPQVAKNVRTEHLMTAMEFFYQFGLLIGIYSLINQGSASSIFPKPGDPGAIYNDFICVGNHFSISAVMKNHRIACDSLHNAEPDQVFPAHLKDTQLFGPNLNPLFTWPIISEDKIFRSSSFFEGQPGNLRLVIDLNCNFLGLIMYLNEKPQKCLELSSEKDRTKAQDLEYYVGYKCSDVVFGAEYVRESVTSAQNNLVKKKGIRFPKLYFLQSLEKLVFMFPLHKDHSIFQNHGRRRKSYNYFVIFSKSFEILHVVDKSFDIDKTCNMFSGRVVDPHHRIEALSTLEIDSKADREDFDCNGQIFGGSFISMNKEKAIDAYSRRDGRLKKYKLPCLIEKESANIPGKAWMWPLRIPETSKRKSKSTTSYQLIFGEDHQFLGVYHLSETTYVRCHNRNDPDNHSSKFRFLFDLNSKTEEKQSPRDTDYMVQ</sequence>